<organism evidence="4 5">
    <name type="scientific">Brachionus plicatilis</name>
    <name type="common">Marine rotifer</name>
    <name type="synonym">Brachionus muelleri</name>
    <dbReference type="NCBI Taxonomy" id="10195"/>
    <lineage>
        <taxon>Eukaryota</taxon>
        <taxon>Metazoa</taxon>
        <taxon>Spiralia</taxon>
        <taxon>Gnathifera</taxon>
        <taxon>Rotifera</taxon>
        <taxon>Eurotatoria</taxon>
        <taxon>Monogononta</taxon>
        <taxon>Pseudotrocha</taxon>
        <taxon>Ploima</taxon>
        <taxon>Brachionidae</taxon>
        <taxon>Brachionus</taxon>
    </lineage>
</organism>
<evidence type="ECO:0000256" key="2">
    <source>
        <dbReference type="SAM" id="MobiDB-lite"/>
    </source>
</evidence>
<sequence>MSSETSTHKLQLPSCEHLAQMFSFPKRKSTIPKVPSNLVISDTFNGCRQASDKQQLESYIAESEKNLQDAKNDYETNYGKFLALTHNFYREKLNNLKLTFKNQIVKQQIYFETELIDLSKEYVRDFEAVAPKTTSRNTSKHGKEQHAIKMFREEMKKLTEYMRESLIITSDTLIETFETCEILKRISQAENSSLIQTCGQQDGQSEEIDDELVQIRKYQAETENLMLILDEIELQYLERKNFLHSKKKFIGKLKSKLKSIEDKYENLSKSVNNLKYESYVYKQLWLEKQRLQNEKSASLATKSISRSSSASSLSDTNPNSTSSSSSINCASDYDEELDDLDDLSHDKKDESTYNRKLTIISNLIDLHKAKSSSKDLWHVKNSKSIQDTHSEIVVCEPEPDTLFRQSSSLDLRDCSTDGGKLVVENCSLKLDRDISNWFITRQIDDMSVFKYRLPSGSVIKSGKELRIPTPFRNNELEFLAAIKQKLGENERYSRLKIRTKLISPEGIVKAVHIQEVPQFYHEIFKYASLIQFL</sequence>
<name>A0A3M7SN86_BRAPC</name>
<dbReference type="SUPFAM" id="SSF74853">
    <property type="entry name" value="Lamin A/C globular tail domain"/>
    <property type="match status" value="1"/>
</dbReference>
<gene>
    <name evidence="4" type="ORF">BpHYR1_046213</name>
</gene>
<dbReference type="PROSITE" id="PS51841">
    <property type="entry name" value="LTD"/>
    <property type="match status" value="1"/>
</dbReference>
<evidence type="ECO:0000313" key="5">
    <source>
        <dbReference type="Proteomes" id="UP000276133"/>
    </source>
</evidence>
<dbReference type="EMBL" id="REGN01001096">
    <property type="protein sequence ID" value="RNA37090.1"/>
    <property type="molecule type" value="Genomic_DNA"/>
</dbReference>
<evidence type="ECO:0000313" key="4">
    <source>
        <dbReference type="EMBL" id="RNA37090.1"/>
    </source>
</evidence>
<feature type="coiled-coil region" evidence="1">
    <location>
        <begin position="215"/>
        <end position="277"/>
    </location>
</feature>
<protein>
    <recommendedName>
        <fullName evidence="3">LTD domain-containing protein</fullName>
    </recommendedName>
</protein>
<reference evidence="4 5" key="1">
    <citation type="journal article" date="2018" name="Sci. Rep.">
        <title>Genomic signatures of local adaptation to the degree of environmental predictability in rotifers.</title>
        <authorList>
            <person name="Franch-Gras L."/>
            <person name="Hahn C."/>
            <person name="Garcia-Roger E.M."/>
            <person name="Carmona M.J."/>
            <person name="Serra M."/>
            <person name="Gomez A."/>
        </authorList>
    </citation>
    <scope>NUCLEOTIDE SEQUENCE [LARGE SCALE GENOMIC DNA]</scope>
    <source>
        <strain evidence="4">HYR1</strain>
    </source>
</reference>
<dbReference type="AlphaFoldDB" id="A0A3M7SN86"/>
<dbReference type="Proteomes" id="UP000276133">
    <property type="component" value="Unassembled WGS sequence"/>
</dbReference>
<dbReference type="InterPro" id="IPR036415">
    <property type="entry name" value="Lamin_tail_dom_sf"/>
</dbReference>
<dbReference type="InterPro" id="IPR001322">
    <property type="entry name" value="Lamin_tail_dom"/>
</dbReference>
<keyword evidence="1" id="KW-0175">Coiled coil</keyword>
<evidence type="ECO:0000256" key="1">
    <source>
        <dbReference type="SAM" id="Coils"/>
    </source>
</evidence>
<comment type="caution">
    <text evidence="4">The sequence shown here is derived from an EMBL/GenBank/DDBJ whole genome shotgun (WGS) entry which is preliminary data.</text>
</comment>
<accession>A0A3M7SN86</accession>
<dbReference type="OrthoDB" id="10395108at2759"/>
<proteinExistence type="predicted"/>
<feature type="domain" description="LTD" evidence="3">
    <location>
        <begin position="401"/>
        <end position="516"/>
    </location>
</feature>
<keyword evidence="5" id="KW-1185">Reference proteome</keyword>
<dbReference type="Gene3D" id="2.60.40.1260">
    <property type="entry name" value="Lamin Tail domain"/>
    <property type="match status" value="1"/>
</dbReference>
<feature type="region of interest" description="Disordered" evidence="2">
    <location>
        <begin position="307"/>
        <end position="328"/>
    </location>
</feature>
<evidence type="ECO:0000259" key="3">
    <source>
        <dbReference type="PROSITE" id="PS51841"/>
    </source>
</evidence>